<dbReference type="KEGG" id="hse:Hsero_1583"/>
<proteinExistence type="predicted"/>
<dbReference type="EMBL" id="CP002039">
    <property type="protein sequence ID" value="ADJ63096.1"/>
    <property type="molecule type" value="Genomic_DNA"/>
</dbReference>
<evidence type="ECO:0000313" key="2">
    <source>
        <dbReference type="EMBL" id="ADJ63096.1"/>
    </source>
</evidence>
<evidence type="ECO:0000313" key="3">
    <source>
        <dbReference type="Proteomes" id="UP000000329"/>
    </source>
</evidence>
<keyword evidence="3" id="KW-1185">Reference proteome</keyword>
<dbReference type="STRING" id="757424.Hsero_1583"/>
<dbReference type="HOGENOM" id="CLU_1560843_0_0_4"/>
<feature type="region of interest" description="Disordered" evidence="1">
    <location>
        <begin position="81"/>
        <end position="171"/>
    </location>
</feature>
<protein>
    <submittedName>
        <fullName evidence="2">Uncharacterized protein</fullName>
    </submittedName>
</protein>
<dbReference type="AlphaFoldDB" id="D8IQ50"/>
<feature type="compositionally biased region" description="Low complexity" evidence="1">
    <location>
        <begin position="81"/>
        <end position="109"/>
    </location>
</feature>
<reference evidence="2 3" key="1">
    <citation type="submission" date="2010-04" db="EMBL/GenBank/DDBJ databases">
        <title>The genome of Herbaspirillum seropedicae SmR1, an endophytic, nitrogen-fixing, plant-growth promoting beta-Proteobacteria.</title>
        <authorList>
            <person name="Pedrosa F.O."/>
            <person name="Monteiro R.A."/>
            <person name="Wassem R."/>
            <person name="Cruz L.M."/>
            <person name="Ayub R.A."/>
            <person name="Colauto N.B."/>
            <person name="Fernandez M.A."/>
            <person name="Fungaro M.H.P."/>
            <person name="Grisard E.C."/>
            <person name="Hungria M."/>
            <person name="Madeira H.M.F."/>
            <person name="Nodari R.O."/>
            <person name="Osaku C.A."/>
            <person name="Petzl-Erler M.L."/>
            <person name="Terenzi H."/>
            <person name="Vieira L.G.E."/>
            <person name="Almeida M.I.M."/>
            <person name="Alves L.R."/>
            <person name="Arantes O.M.N."/>
            <person name="Balsanelli E."/>
            <person name="Barcellos F.G."/>
            <person name="Baura V.A."/>
            <person name="Binde D.R."/>
            <person name="Campo R.J."/>
            <person name="Chubatsu L.S."/>
            <person name="Chueire L.M.O."/>
            <person name="Ciferri R.R."/>
            <person name="Correa L.C."/>
            <person name="da Conceicao Silva J.L."/>
            <person name="Dabul A.N.G."/>
            <person name="Dambros B.P."/>
            <person name="Faoro H."/>
            <person name="Favetti A."/>
            <person name="Friedermann G."/>
            <person name="Furlaneto M.C."/>
            <person name="Gasques L.S."/>
            <person name="Gimenes C.C.T."/>
            <person name="Gioppo N.M.R."/>
            <person name="Glienke-Blanco C."/>
            <person name="Godoy L.P."/>
            <person name="Guerra M.P."/>
            <person name="Karp S."/>
            <person name="Kava-Cordeiro V."/>
            <person name="Margarido V.P."/>
            <person name="Mathioni S.M."/>
            <person name="Menck-Soares M.A."/>
            <person name="Murace N.K."/>
            <person name="Nicolas M.F."/>
            <person name="Oliveira C.E.C."/>
            <person name="Pagnan N.A.B."/>
            <person name="Pamphile J.A."/>
            <person name="Patussi E.V."/>
            <person name="Pereira L.F.P."/>
            <person name="Pereira-Ferrari L."/>
            <person name="Pinto F.G.S."/>
            <person name="Precoma C."/>
            <person name="Prioli A.J."/>
            <person name="Prioli S.M.A.P."/>
            <person name="Raittz R.T."/>
            <person name="Ramos H.J.O."/>
            <person name="Ribeiro E.M.S.F."/>
            <person name="Rigo L.U."/>
            <person name="Rocha C.L.M.S.C."/>
            <person name="Rocha S.N."/>
            <person name="Santos K."/>
            <person name="Satori D."/>
            <person name="Silva A.G."/>
            <person name="Simao R.C.G."/>
            <person name="Soares M.A.M."/>
            <person name="Souza E.M."/>
            <person name="Steffens M.B.R."/>
            <person name="Steindel M."/>
            <person name="Tadra-Sfeir M.Z."/>
            <person name="Takahashi E.K."/>
            <person name="Torres R.A."/>
            <person name="Valle J.S."/>
            <person name="Vernal J.I."/>
            <person name="Vilas-Boas L.A."/>
            <person name="Watanabe M.A.E."/>
            <person name="Weiss V.A."/>
            <person name="Yates M.A."/>
            <person name="Souza E.M."/>
        </authorList>
    </citation>
    <scope>NUCLEOTIDE SEQUENCE [LARGE SCALE GENOMIC DNA]</scope>
    <source>
        <strain evidence="2 3">SmR1</strain>
    </source>
</reference>
<evidence type="ECO:0000256" key="1">
    <source>
        <dbReference type="SAM" id="MobiDB-lite"/>
    </source>
</evidence>
<name>D8IQ50_HERSS</name>
<organism evidence="2 3">
    <name type="scientific">Herbaspirillum seropedicae (strain SmR1)</name>
    <dbReference type="NCBI Taxonomy" id="757424"/>
    <lineage>
        <taxon>Bacteria</taxon>
        <taxon>Pseudomonadati</taxon>
        <taxon>Pseudomonadota</taxon>
        <taxon>Betaproteobacteria</taxon>
        <taxon>Burkholderiales</taxon>
        <taxon>Oxalobacteraceae</taxon>
        <taxon>Herbaspirillum</taxon>
    </lineage>
</organism>
<sequence>MHIRLSRETSTTLMPAAPLSRRNSLLPLDKEMMRTAREAASVKTVSPVMFRQVSTQPAPLLQLRVISLATGVGAALPAGTGTAAGPGAATWAEADMGASPSSSAASSSEDGMDRARRMARLRERNDKSPIATQTPCQRKGGAPPCESAPKRQPPSGLPVTALPEVRHGRRL</sequence>
<feature type="compositionally biased region" description="Basic and acidic residues" evidence="1">
    <location>
        <begin position="111"/>
        <end position="127"/>
    </location>
</feature>
<gene>
    <name evidence="2" type="ordered locus">Hsero_1583</name>
</gene>
<accession>D8IQ50</accession>
<dbReference type="Proteomes" id="UP000000329">
    <property type="component" value="Chromosome"/>
</dbReference>